<dbReference type="AlphaFoldDB" id="A0A0G1BFB2"/>
<feature type="transmembrane region" description="Helical" evidence="1">
    <location>
        <begin position="214"/>
        <end position="232"/>
    </location>
</feature>
<gene>
    <name evidence="2" type="ORF">UV42_C0014G0009</name>
</gene>
<name>A0A0G1BFB2_9BACT</name>
<feature type="transmembrane region" description="Helical" evidence="1">
    <location>
        <begin position="178"/>
        <end position="202"/>
    </location>
</feature>
<dbReference type="EMBL" id="LCEK01000014">
    <property type="protein sequence ID" value="KKS72070.1"/>
    <property type="molecule type" value="Genomic_DNA"/>
</dbReference>
<keyword evidence="1" id="KW-0472">Membrane</keyword>
<organism evidence="2 3">
    <name type="scientific">Candidatus Magasanikbacteria bacterium GW2011_GWE2_42_7</name>
    <dbReference type="NCBI Taxonomy" id="1619052"/>
    <lineage>
        <taxon>Bacteria</taxon>
        <taxon>Candidatus Magasanikiibacteriota</taxon>
    </lineage>
</organism>
<feature type="transmembrane region" description="Helical" evidence="1">
    <location>
        <begin position="153"/>
        <end position="171"/>
    </location>
</feature>
<feature type="transmembrane region" description="Helical" evidence="1">
    <location>
        <begin position="30"/>
        <end position="50"/>
    </location>
</feature>
<evidence type="ECO:0000313" key="2">
    <source>
        <dbReference type="EMBL" id="KKS72070.1"/>
    </source>
</evidence>
<protein>
    <submittedName>
        <fullName evidence="2">TraX family protein</fullName>
    </submittedName>
</protein>
<reference evidence="2 3" key="1">
    <citation type="journal article" date="2015" name="Nature">
        <title>rRNA introns, odd ribosomes, and small enigmatic genomes across a large radiation of phyla.</title>
        <authorList>
            <person name="Brown C.T."/>
            <person name="Hug L.A."/>
            <person name="Thomas B.C."/>
            <person name="Sharon I."/>
            <person name="Castelle C.J."/>
            <person name="Singh A."/>
            <person name="Wilkins M.J."/>
            <person name="Williams K.H."/>
            <person name="Banfield J.F."/>
        </authorList>
    </citation>
    <scope>NUCLEOTIDE SEQUENCE [LARGE SCALE GENOMIC DNA]</scope>
</reference>
<evidence type="ECO:0000256" key="1">
    <source>
        <dbReference type="SAM" id="Phobius"/>
    </source>
</evidence>
<evidence type="ECO:0000313" key="3">
    <source>
        <dbReference type="Proteomes" id="UP000033867"/>
    </source>
</evidence>
<feature type="transmembrane region" description="Helical" evidence="1">
    <location>
        <begin position="87"/>
        <end position="103"/>
    </location>
</feature>
<accession>A0A0G1BFB2</accession>
<feature type="transmembrane region" description="Helical" evidence="1">
    <location>
        <begin position="115"/>
        <end position="141"/>
    </location>
</feature>
<feature type="transmembrane region" description="Helical" evidence="1">
    <location>
        <begin position="62"/>
        <end position="81"/>
    </location>
</feature>
<comment type="caution">
    <text evidence="2">The sequence shown here is derived from an EMBL/GenBank/DDBJ whole genome shotgun (WGS) entry which is preliminary data.</text>
</comment>
<keyword evidence="1" id="KW-1133">Transmembrane helix</keyword>
<sequence>MTLFALKLIAVGTMLIDHVGLLFFPEEQMFRVIGRIAFPIFAWGIANGYHHTTDVKKYLSRLLLLAVVSQVPYSFIFGTLYGIPWRMNIFVTLALGLVTIMLYERFRHDVLRRRFCVMGMIAMSLLIPTGYGVYGLVMILLFHTTYGKTRDMLLWQGLWFAVILFATQHIAAVAPTMFLVYLALPSFIQGASLCALPLLAMYNQQKGYSGHAWWFYWFYPVHLTFLFILYVFG</sequence>
<dbReference type="Proteomes" id="UP000033867">
    <property type="component" value="Unassembled WGS sequence"/>
</dbReference>
<dbReference type="InterPro" id="IPR008875">
    <property type="entry name" value="TraX"/>
</dbReference>
<proteinExistence type="predicted"/>
<dbReference type="Pfam" id="PF05857">
    <property type="entry name" value="TraX"/>
    <property type="match status" value="1"/>
</dbReference>
<keyword evidence="1" id="KW-0812">Transmembrane</keyword>